<name>A0A8X7CT71_9ARAC</name>
<keyword evidence="2" id="KW-1185">Reference proteome</keyword>
<gene>
    <name evidence="1" type="ORF">TNIN_456821</name>
</gene>
<dbReference type="Proteomes" id="UP000886998">
    <property type="component" value="Unassembled WGS sequence"/>
</dbReference>
<evidence type="ECO:0000313" key="2">
    <source>
        <dbReference type="Proteomes" id="UP000886998"/>
    </source>
</evidence>
<accession>A0A8X7CT71</accession>
<proteinExistence type="predicted"/>
<evidence type="ECO:0000313" key="1">
    <source>
        <dbReference type="EMBL" id="GFY77855.1"/>
    </source>
</evidence>
<organism evidence="1 2">
    <name type="scientific">Trichonephila inaurata madagascariensis</name>
    <dbReference type="NCBI Taxonomy" id="2747483"/>
    <lineage>
        <taxon>Eukaryota</taxon>
        <taxon>Metazoa</taxon>
        <taxon>Ecdysozoa</taxon>
        <taxon>Arthropoda</taxon>
        <taxon>Chelicerata</taxon>
        <taxon>Arachnida</taxon>
        <taxon>Araneae</taxon>
        <taxon>Araneomorphae</taxon>
        <taxon>Entelegynae</taxon>
        <taxon>Araneoidea</taxon>
        <taxon>Nephilidae</taxon>
        <taxon>Trichonephila</taxon>
        <taxon>Trichonephila inaurata</taxon>
    </lineage>
</organism>
<dbReference type="EMBL" id="BMAV01022688">
    <property type="protein sequence ID" value="GFY77855.1"/>
    <property type="molecule type" value="Genomic_DNA"/>
</dbReference>
<comment type="caution">
    <text evidence="1">The sequence shown here is derived from an EMBL/GenBank/DDBJ whole genome shotgun (WGS) entry which is preliminary data.</text>
</comment>
<protein>
    <submittedName>
        <fullName evidence="1">Uncharacterized protein</fullName>
    </submittedName>
</protein>
<sequence>MWLEKPGEEFYFDFEDFRRYLLLKSLSASEIRQEIKTELETMINPDYLEIELMTQKIRTYFFLGEYENVFQTIGEMLHGSEKKPRNLLYLDV</sequence>
<dbReference type="AlphaFoldDB" id="A0A8X7CT71"/>
<reference evidence="1" key="1">
    <citation type="submission" date="2020-08" db="EMBL/GenBank/DDBJ databases">
        <title>Multicomponent nature underlies the extraordinary mechanical properties of spider dragline silk.</title>
        <authorList>
            <person name="Kono N."/>
            <person name="Nakamura H."/>
            <person name="Mori M."/>
            <person name="Yoshida Y."/>
            <person name="Ohtoshi R."/>
            <person name="Malay A.D."/>
            <person name="Moran D.A.P."/>
            <person name="Tomita M."/>
            <person name="Numata K."/>
            <person name="Arakawa K."/>
        </authorList>
    </citation>
    <scope>NUCLEOTIDE SEQUENCE</scope>
</reference>